<dbReference type="InterPro" id="IPR019186">
    <property type="entry name" value="Nucleolar_protein_12"/>
</dbReference>
<feature type="region of interest" description="Disordered" evidence="7">
    <location>
        <begin position="118"/>
        <end position="216"/>
    </location>
</feature>
<dbReference type="Proteomes" id="UP000695022">
    <property type="component" value="Unplaced"/>
</dbReference>
<feature type="compositionally biased region" description="Basic residues" evidence="7">
    <location>
        <begin position="170"/>
        <end position="179"/>
    </location>
</feature>
<evidence type="ECO:0000256" key="6">
    <source>
        <dbReference type="SAM" id="Coils"/>
    </source>
</evidence>
<keyword evidence="8" id="KW-1185">Reference proteome</keyword>
<gene>
    <name evidence="9" type="primary">LOC106812308</name>
</gene>
<dbReference type="PANTHER" id="PTHR14577:SF0">
    <property type="entry name" value="NUCLEOLAR PROTEIN 12"/>
    <property type="match status" value="1"/>
</dbReference>
<evidence type="ECO:0000313" key="8">
    <source>
        <dbReference type="Proteomes" id="UP000695022"/>
    </source>
</evidence>
<evidence type="ECO:0000313" key="9">
    <source>
        <dbReference type="RefSeq" id="XP_014671636.1"/>
    </source>
</evidence>
<feature type="compositionally biased region" description="Basic and acidic residues" evidence="7">
    <location>
        <begin position="135"/>
        <end position="147"/>
    </location>
</feature>
<sequence length="216" mass="25011">MAASFSGSYPKKVPHRKRKNKQNKVVLDFDIEGRKDYLLGFKKRKDERRKKAQEEIEKNFKEAKKKAKQDARASMMKNIKQDIAKMKERNNDLLEPLTYEHPEQTVTVTTVEALDTDTGGLVIGHNSVSYEEEDSGGKHNEECKDASVPDDNTAGETKKKKDLRTQPGNKKMRIGKKKITYQQSLKLKKKRKHMEKTQLKPGERRKLLIAHGRRHK</sequence>
<protein>
    <recommendedName>
        <fullName evidence="3">Nucleolar protein 12</fullName>
    </recommendedName>
</protein>
<keyword evidence="4 6" id="KW-0175">Coiled coil</keyword>
<evidence type="ECO:0000256" key="2">
    <source>
        <dbReference type="ARBA" id="ARBA00007175"/>
    </source>
</evidence>
<evidence type="ECO:0000256" key="7">
    <source>
        <dbReference type="SAM" id="MobiDB-lite"/>
    </source>
</evidence>
<reference evidence="9" key="1">
    <citation type="submission" date="2025-08" db="UniProtKB">
        <authorList>
            <consortium name="RefSeq"/>
        </authorList>
    </citation>
    <scope>IDENTIFICATION</scope>
</reference>
<feature type="compositionally biased region" description="Basic residues" evidence="7">
    <location>
        <begin position="12"/>
        <end position="22"/>
    </location>
</feature>
<proteinExistence type="inferred from homology"/>
<evidence type="ECO:0000256" key="1">
    <source>
        <dbReference type="ARBA" id="ARBA00004604"/>
    </source>
</evidence>
<feature type="compositionally biased region" description="Basic and acidic residues" evidence="7">
    <location>
        <begin position="195"/>
        <end position="206"/>
    </location>
</feature>
<keyword evidence="5" id="KW-0539">Nucleus</keyword>
<feature type="compositionally biased region" description="Basic residues" evidence="7">
    <location>
        <begin position="207"/>
        <end position="216"/>
    </location>
</feature>
<organism evidence="8 9">
    <name type="scientific">Priapulus caudatus</name>
    <name type="common">Priapulid worm</name>
    <dbReference type="NCBI Taxonomy" id="37621"/>
    <lineage>
        <taxon>Eukaryota</taxon>
        <taxon>Metazoa</taxon>
        <taxon>Ecdysozoa</taxon>
        <taxon>Scalidophora</taxon>
        <taxon>Priapulida</taxon>
        <taxon>Priapulimorpha</taxon>
        <taxon>Priapulimorphida</taxon>
        <taxon>Priapulidae</taxon>
        <taxon>Priapulus</taxon>
    </lineage>
</organism>
<feature type="region of interest" description="Disordered" evidence="7">
    <location>
        <begin position="1"/>
        <end position="22"/>
    </location>
</feature>
<dbReference type="RefSeq" id="XP_014671636.1">
    <property type="nucleotide sequence ID" value="XM_014816150.1"/>
</dbReference>
<dbReference type="PANTHER" id="PTHR14577">
    <property type="entry name" value="NUCLEOLAR PROTEIN 12"/>
    <property type="match status" value="1"/>
</dbReference>
<comment type="subcellular location">
    <subcellularLocation>
        <location evidence="1">Nucleus</location>
        <location evidence="1">Nucleolus</location>
    </subcellularLocation>
</comment>
<evidence type="ECO:0000256" key="5">
    <source>
        <dbReference type="ARBA" id="ARBA00023242"/>
    </source>
</evidence>
<dbReference type="GeneID" id="106812308"/>
<comment type="similarity">
    <text evidence="2">Belongs to the RRP17 family.</text>
</comment>
<evidence type="ECO:0000256" key="4">
    <source>
        <dbReference type="ARBA" id="ARBA00023054"/>
    </source>
</evidence>
<name>A0ABM1EHG5_PRICU</name>
<accession>A0ABM1EHG5</accession>
<evidence type="ECO:0000256" key="3">
    <source>
        <dbReference type="ARBA" id="ARBA00015520"/>
    </source>
</evidence>
<feature type="coiled-coil region" evidence="6">
    <location>
        <begin position="42"/>
        <end position="69"/>
    </location>
</feature>
<dbReference type="Pfam" id="PF09805">
    <property type="entry name" value="Nop25"/>
    <property type="match status" value="1"/>
</dbReference>